<gene>
    <name evidence="1" type="ORF">PCAR00345_LOCUS36765</name>
</gene>
<dbReference type="EMBL" id="HBIZ01058564">
    <property type="protein sequence ID" value="CAE0784060.1"/>
    <property type="molecule type" value="Transcribed_RNA"/>
</dbReference>
<name>A0A7S4C1G9_CHRCT</name>
<accession>A0A7S4C1G9</accession>
<organism evidence="1">
    <name type="scientific">Chrysotila carterae</name>
    <name type="common">Marine alga</name>
    <name type="synonym">Syracosphaera carterae</name>
    <dbReference type="NCBI Taxonomy" id="13221"/>
    <lineage>
        <taxon>Eukaryota</taxon>
        <taxon>Haptista</taxon>
        <taxon>Haptophyta</taxon>
        <taxon>Prymnesiophyceae</taxon>
        <taxon>Isochrysidales</taxon>
        <taxon>Isochrysidaceae</taxon>
        <taxon>Chrysotila</taxon>
    </lineage>
</organism>
<protein>
    <submittedName>
        <fullName evidence="1">Uncharacterized protein</fullName>
    </submittedName>
</protein>
<dbReference type="AlphaFoldDB" id="A0A7S4C1G9"/>
<proteinExistence type="predicted"/>
<reference evidence="1" key="1">
    <citation type="submission" date="2021-01" db="EMBL/GenBank/DDBJ databases">
        <authorList>
            <person name="Corre E."/>
            <person name="Pelletier E."/>
            <person name="Niang G."/>
            <person name="Scheremetjew M."/>
            <person name="Finn R."/>
            <person name="Kale V."/>
            <person name="Holt S."/>
            <person name="Cochrane G."/>
            <person name="Meng A."/>
            <person name="Brown T."/>
            <person name="Cohen L."/>
        </authorList>
    </citation>
    <scope>NUCLEOTIDE SEQUENCE</scope>
    <source>
        <strain evidence="1">CCMP645</strain>
    </source>
</reference>
<sequence length="115" mass="12289">MYHMQTTARPEDTWKDLKALGYTETLELLGDVAPADAQDNKASVNLTHTAASPESGPPLEAARAELRDALFALREAPEEVAAHLRVAAALEALGRGDAAARSRQQAEALVAKARE</sequence>
<evidence type="ECO:0000313" key="1">
    <source>
        <dbReference type="EMBL" id="CAE0784060.1"/>
    </source>
</evidence>